<gene>
    <name evidence="1" type="ORF">A9C11_14335</name>
    <name evidence="2" type="ORF">P3W55_27770</name>
</gene>
<evidence type="ECO:0000313" key="3">
    <source>
        <dbReference type="Proteomes" id="UP000077748"/>
    </source>
</evidence>
<dbReference type="GeneID" id="72996006"/>
<name>A0A1A9KBR2_9PSED</name>
<dbReference type="RefSeq" id="WP_043317991.1">
    <property type="nucleotide sequence ID" value="NZ_BDGS01000001.1"/>
</dbReference>
<sequence>MQQRTSEPNFMPPSEYTTSSGVAVLISPRYAGPGKVAEMLLSLAKVPTSVSPLDVVIGPWESHEAAFEASFAAAERWVDQLDGRA</sequence>
<reference evidence="2" key="2">
    <citation type="submission" date="2023-03" db="EMBL/GenBank/DDBJ databases">
        <title>Draft assemblies of triclosan tolerant bacteria isolated from returned activated sludge.</title>
        <authorList>
            <person name="Van Hamelsveld S."/>
        </authorList>
    </citation>
    <scope>NUCLEOTIDE SEQUENCE</scope>
    <source>
        <strain evidence="2">GW210015_S63</strain>
    </source>
</reference>
<accession>A0A1A9KBR2</accession>
<dbReference type="EMBL" id="CP015878">
    <property type="protein sequence ID" value="ANI15087.1"/>
    <property type="molecule type" value="Genomic_DNA"/>
</dbReference>
<evidence type="ECO:0000313" key="1">
    <source>
        <dbReference type="EMBL" id="ANI15087.1"/>
    </source>
</evidence>
<organism evidence="1 3">
    <name type="scientific">Pseudomonas citronellolis</name>
    <dbReference type="NCBI Taxonomy" id="53408"/>
    <lineage>
        <taxon>Bacteria</taxon>
        <taxon>Pseudomonadati</taxon>
        <taxon>Pseudomonadota</taxon>
        <taxon>Gammaproteobacteria</taxon>
        <taxon>Pseudomonadales</taxon>
        <taxon>Pseudomonadaceae</taxon>
        <taxon>Pseudomonas</taxon>
    </lineage>
</organism>
<reference evidence="1 3" key="1">
    <citation type="submission" date="2016-05" db="EMBL/GenBank/DDBJ databases">
        <title>Genome Sequence of Pseudomonas citronellolis Strain SJTE-3, an Estrogens and Persistent Organic Pollutants degradation strain.</title>
        <authorList>
            <person name="Liang R."/>
        </authorList>
    </citation>
    <scope>NUCLEOTIDE SEQUENCE [LARGE SCALE GENOMIC DNA]</scope>
    <source>
        <strain evidence="1 3">SJTE-3</strain>
    </source>
</reference>
<protein>
    <submittedName>
        <fullName evidence="1">Uncharacterized protein</fullName>
    </submittedName>
</protein>
<proteinExistence type="predicted"/>
<dbReference type="Proteomes" id="UP000077748">
    <property type="component" value="Chromosome"/>
</dbReference>
<dbReference type="Proteomes" id="UP001220662">
    <property type="component" value="Unassembled WGS sequence"/>
</dbReference>
<evidence type="ECO:0000313" key="2">
    <source>
        <dbReference type="EMBL" id="MDF3845521.1"/>
    </source>
</evidence>
<dbReference type="EMBL" id="JARJLR010000461">
    <property type="protein sequence ID" value="MDF3845521.1"/>
    <property type="molecule type" value="Genomic_DNA"/>
</dbReference>
<dbReference type="AlphaFoldDB" id="A0A1A9KBR2"/>